<sequence length="294" mass="29925">MGELLLGTTLLTSFLGGIVALLAPCCVSVMLPAYLASAMHRRGGVLPATLVFAAGVAVVILPIGLGAAALAAAFQRYHLVLFSAGGALMLLAGLAVLAGWQPKLPMPAGRSRGRGAGAVFMLGLFSGVASACCAPVLVGVVVLAGASASFPAALAVGLTYVAGMVAPLVVLSLLWERSSWTHRVLHRRQVRLAGRTMALGSLLSGLLLLGMGALTVVLALTGPAMPNSGWQVTFSADLQHGAAVVTGWLSWLPGWAFAAVLVAAAVLVIRRVRRAGSSGGPESEQEPVEVSVHE</sequence>
<feature type="transmembrane region" description="Helical" evidence="1">
    <location>
        <begin position="79"/>
        <end position="98"/>
    </location>
</feature>
<name>A0ABW7AXN6_9ACTN</name>
<comment type="caution">
    <text evidence="2">The sequence shown here is derived from an EMBL/GenBank/DDBJ whole genome shotgun (WGS) entry which is preliminary data.</text>
</comment>
<accession>A0ABW7AXN6</accession>
<dbReference type="InterPro" id="IPR051790">
    <property type="entry name" value="Cytochrome_c-biogenesis_DsbD"/>
</dbReference>
<dbReference type="Proteomes" id="UP001603978">
    <property type="component" value="Unassembled WGS sequence"/>
</dbReference>
<keyword evidence="1" id="KW-0812">Transmembrane</keyword>
<dbReference type="PANTHER" id="PTHR31272">
    <property type="entry name" value="CYTOCHROME C-TYPE BIOGENESIS PROTEIN HI_1454-RELATED"/>
    <property type="match status" value="1"/>
</dbReference>
<feature type="transmembrane region" description="Helical" evidence="1">
    <location>
        <begin position="248"/>
        <end position="269"/>
    </location>
</feature>
<gene>
    <name evidence="2" type="ORF">ACFLIM_48240</name>
</gene>
<organism evidence="2 3">
    <name type="scientific">Nonomuraea marmarensis</name>
    <dbReference type="NCBI Taxonomy" id="3351344"/>
    <lineage>
        <taxon>Bacteria</taxon>
        <taxon>Bacillati</taxon>
        <taxon>Actinomycetota</taxon>
        <taxon>Actinomycetes</taxon>
        <taxon>Streptosporangiales</taxon>
        <taxon>Streptosporangiaceae</taxon>
        <taxon>Nonomuraea</taxon>
    </lineage>
</organism>
<keyword evidence="1" id="KW-0472">Membrane</keyword>
<evidence type="ECO:0000313" key="2">
    <source>
        <dbReference type="EMBL" id="MFG1710977.1"/>
    </source>
</evidence>
<reference evidence="2 3" key="1">
    <citation type="submission" date="2024-10" db="EMBL/GenBank/DDBJ databases">
        <authorList>
            <person name="Topkara A.R."/>
            <person name="Saygin H."/>
        </authorList>
    </citation>
    <scope>NUCLEOTIDE SEQUENCE [LARGE SCALE GENOMIC DNA]</scope>
    <source>
        <strain evidence="2 3">M3C6</strain>
    </source>
</reference>
<feature type="transmembrane region" description="Helical" evidence="1">
    <location>
        <begin position="152"/>
        <end position="175"/>
    </location>
</feature>
<feature type="transmembrane region" description="Helical" evidence="1">
    <location>
        <begin position="196"/>
        <end position="220"/>
    </location>
</feature>
<evidence type="ECO:0000313" key="3">
    <source>
        <dbReference type="Proteomes" id="UP001603978"/>
    </source>
</evidence>
<feature type="transmembrane region" description="Helical" evidence="1">
    <location>
        <begin position="48"/>
        <end position="73"/>
    </location>
</feature>
<keyword evidence="3" id="KW-1185">Reference proteome</keyword>
<feature type="transmembrane region" description="Helical" evidence="1">
    <location>
        <begin position="119"/>
        <end position="146"/>
    </location>
</feature>
<keyword evidence="1" id="KW-1133">Transmembrane helix</keyword>
<dbReference type="EMBL" id="JBICRM010000063">
    <property type="protein sequence ID" value="MFG1710977.1"/>
    <property type="molecule type" value="Genomic_DNA"/>
</dbReference>
<feature type="transmembrane region" description="Helical" evidence="1">
    <location>
        <begin position="14"/>
        <end position="36"/>
    </location>
</feature>
<dbReference type="RefSeq" id="WP_393177309.1">
    <property type="nucleotide sequence ID" value="NZ_JBICRM010000063.1"/>
</dbReference>
<protein>
    <submittedName>
        <fullName evidence="2">Cytochrome c biogenesis CcdA family protein</fullName>
    </submittedName>
</protein>
<dbReference type="PANTHER" id="PTHR31272:SF9">
    <property type="entry name" value="BLL1027 PROTEIN"/>
    <property type="match status" value="1"/>
</dbReference>
<evidence type="ECO:0000256" key="1">
    <source>
        <dbReference type="SAM" id="Phobius"/>
    </source>
</evidence>
<proteinExistence type="predicted"/>